<dbReference type="Pfam" id="PF13384">
    <property type="entry name" value="HTH_23"/>
    <property type="match status" value="1"/>
</dbReference>
<sequence length="81" mass="9121">MKGKQVSPEAVRKIVLLLAQGKHEKEIAEEYNISPDTVYKIRDAHIEEIPSRPKGGTDAGIAKMLQGWDRARLDFLRRHGG</sequence>
<dbReference type="EMBL" id="DVIQ01000073">
    <property type="protein sequence ID" value="HIS32230.1"/>
    <property type="molecule type" value="Genomic_DNA"/>
</dbReference>
<accession>A0A9D1ETZ7</accession>
<dbReference type="Gene3D" id="1.10.10.60">
    <property type="entry name" value="Homeodomain-like"/>
    <property type="match status" value="1"/>
</dbReference>
<evidence type="ECO:0000313" key="2">
    <source>
        <dbReference type="Proteomes" id="UP000823935"/>
    </source>
</evidence>
<name>A0A9D1ETZ7_9FIRM</name>
<evidence type="ECO:0000313" key="1">
    <source>
        <dbReference type="EMBL" id="HIS32230.1"/>
    </source>
</evidence>
<gene>
    <name evidence="1" type="ORF">IAB44_11910</name>
</gene>
<reference evidence="1" key="1">
    <citation type="submission" date="2020-10" db="EMBL/GenBank/DDBJ databases">
        <authorList>
            <person name="Gilroy R."/>
        </authorList>
    </citation>
    <scope>NUCLEOTIDE SEQUENCE</scope>
    <source>
        <strain evidence="1">CHK190-19873</strain>
    </source>
</reference>
<dbReference type="AlphaFoldDB" id="A0A9D1ETZ7"/>
<organism evidence="1 2">
    <name type="scientific">Candidatus Limivivens intestinipullorum</name>
    <dbReference type="NCBI Taxonomy" id="2840858"/>
    <lineage>
        <taxon>Bacteria</taxon>
        <taxon>Bacillati</taxon>
        <taxon>Bacillota</taxon>
        <taxon>Clostridia</taxon>
        <taxon>Lachnospirales</taxon>
        <taxon>Lachnospiraceae</taxon>
        <taxon>Lachnospiraceae incertae sedis</taxon>
        <taxon>Candidatus Limivivens</taxon>
    </lineage>
</organism>
<dbReference type="SUPFAM" id="SSF46689">
    <property type="entry name" value="Homeodomain-like"/>
    <property type="match status" value="1"/>
</dbReference>
<dbReference type="Proteomes" id="UP000823935">
    <property type="component" value="Unassembled WGS sequence"/>
</dbReference>
<reference evidence="1" key="2">
    <citation type="journal article" date="2021" name="PeerJ">
        <title>Extensive microbial diversity within the chicken gut microbiome revealed by metagenomics and culture.</title>
        <authorList>
            <person name="Gilroy R."/>
            <person name="Ravi A."/>
            <person name="Getino M."/>
            <person name="Pursley I."/>
            <person name="Horton D.L."/>
            <person name="Alikhan N.F."/>
            <person name="Baker D."/>
            <person name="Gharbi K."/>
            <person name="Hall N."/>
            <person name="Watson M."/>
            <person name="Adriaenssens E.M."/>
            <person name="Foster-Nyarko E."/>
            <person name="Jarju S."/>
            <person name="Secka A."/>
            <person name="Antonio M."/>
            <person name="Oren A."/>
            <person name="Chaudhuri R.R."/>
            <person name="La Ragione R."/>
            <person name="Hildebrand F."/>
            <person name="Pallen M.J."/>
        </authorList>
    </citation>
    <scope>NUCLEOTIDE SEQUENCE</scope>
    <source>
        <strain evidence="1">CHK190-19873</strain>
    </source>
</reference>
<comment type="caution">
    <text evidence="1">The sequence shown here is derived from an EMBL/GenBank/DDBJ whole genome shotgun (WGS) entry which is preliminary data.</text>
</comment>
<proteinExistence type="predicted"/>
<protein>
    <submittedName>
        <fullName evidence="1">Helix-turn-helix domain-containing protein</fullName>
    </submittedName>
</protein>
<dbReference type="InterPro" id="IPR009057">
    <property type="entry name" value="Homeodomain-like_sf"/>
</dbReference>